<accession>A0A2W4QXR8</accession>
<feature type="chain" id="PRO_5015931112" evidence="1">
    <location>
        <begin position="22"/>
        <end position="251"/>
    </location>
</feature>
<organism evidence="3 4">
    <name type="scientific">Candidatus Methylumidiphilus alinenensis</name>
    <dbReference type="NCBI Taxonomy" id="2202197"/>
    <lineage>
        <taxon>Bacteria</taxon>
        <taxon>Pseudomonadati</taxon>
        <taxon>Pseudomonadota</taxon>
        <taxon>Gammaproteobacteria</taxon>
        <taxon>Methylococcales</taxon>
        <taxon>Candidatus Methylumidiphilus</taxon>
    </lineage>
</organism>
<reference evidence="3 4" key="1">
    <citation type="journal article" date="2018" name="Aquat. Microb. Ecol.">
        <title>Gammaproteobacterial methanotrophs dominate.</title>
        <authorList>
            <person name="Rissanen A.J."/>
            <person name="Saarenheimo J."/>
            <person name="Tiirola M."/>
            <person name="Peura S."/>
            <person name="Aalto S.L."/>
            <person name="Karvinen A."/>
            <person name="Nykanen H."/>
        </authorList>
    </citation>
    <scope>NUCLEOTIDE SEQUENCE [LARGE SCALE GENOMIC DNA]</scope>
    <source>
        <strain evidence="3">AMbin10</strain>
    </source>
</reference>
<dbReference type="Pfam" id="PF10030">
    <property type="entry name" value="DUF2272"/>
    <property type="match status" value="1"/>
</dbReference>
<comment type="caution">
    <text evidence="3">The sequence shown here is derived from an EMBL/GenBank/DDBJ whole genome shotgun (WGS) entry which is preliminary data.</text>
</comment>
<feature type="domain" description="DUF2272" evidence="2">
    <location>
        <begin position="105"/>
        <end position="235"/>
    </location>
</feature>
<proteinExistence type="predicted"/>
<keyword evidence="1" id="KW-0732">Signal</keyword>
<dbReference type="PROSITE" id="PS51257">
    <property type="entry name" value="PROKAR_LIPOPROTEIN"/>
    <property type="match status" value="1"/>
</dbReference>
<protein>
    <submittedName>
        <fullName evidence="3">DUF2272 domain-containing protein</fullName>
    </submittedName>
</protein>
<dbReference type="AlphaFoldDB" id="A0A2W4QXR8"/>
<name>A0A2W4QXR8_9GAMM</name>
<evidence type="ECO:0000256" key="1">
    <source>
        <dbReference type="SAM" id="SignalP"/>
    </source>
</evidence>
<dbReference type="EMBL" id="QJPH01000352">
    <property type="protein sequence ID" value="PZN76775.1"/>
    <property type="molecule type" value="Genomic_DNA"/>
</dbReference>
<dbReference type="Proteomes" id="UP000249396">
    <property type="component" value="Unassembled WGS sequence"/>
</dbReference>
<evidence type="ECO:0000259" key="2">
    <source>
        <dbReference type="Pfam" id="PF10030"/>
    </source>
</evidence>
<sequence>MMKYLLFMFFLALSGCGSSHKKPPAPAPAAQIVAPQQNTVEIPIDSWKYKIIDAATDEWIFFGQQKVIIEKDDESIPHVGAWEDDDWSHIERVNQYWRAVGMSRLSGKDCKEPWSAAFISWVMREAGVPASLFPPAPSHRDYLSHFLSVGQNPGASFIPHTIQEYKPKPGDLICANRGTGYFGDVVEELPLSLNAKLHCDIVVQTDGRFLYAIGGNVRNSVSKSILTLSPDGFLQLTRHRPWFLIIENRLD</sequence>
<gene>
    <name evidence="3" type="ORF">DM484_15925</name>
</gene>
<evidence type="ECO:0000313" key="4">
    <source>
        <dbReference type="Proteomes" id="UP000249396"/>
    </source>
</evidence>
<evidence type="ECO:0000313" key="3">
    <source>
        <dbReference type="EMBL" id="PZN76775.1"/>
    </source>
</evidence>
<dbReference type="InterPro" id="IPR019262">
    <property type="entry name" value="DUF2272"/>
</dbReference>
<feature type="signal peptide" evidence="1">
    <location>
        <begin position="1"/>
        <end position="21"/>
    </location>
</feature>